<accession>A0A5C1Y6N1</accession>
<evidence type="ECO:0000256" key="1">
    <source>
        <dbReference type="SAM" id="MobiDB-lite"/>
    </source>
</evidence>
<dbReference type="KEGG" id="lyk:FLP23_01820"/>
<dbReference type="RefSeq" id="WP_149324297.1">
    <property type="nucleotide sequence ID" value="NZ_CP043504.1"/>
</dbReference>
<feature type="chain" id="PRO_5039590640" description="Lipoprotein" evidence="2">
    <location>
        <begin position="22"/>
        <end position="581"/>
    </location>
</feature>
<evidence type="ECO:0008006" key="5">
    <source>
        <dbReference type="Google" id="ProtNLM"/>
    </source>
</evidence>
<gene>
    <name evidence="3" type="ORF">FLP23_01820</name>
</gene>
<evidence type="ECO:0000313" key="4">
    <source>
        <dbReference type="Proteomes" id="UP000322159"/>
    </source>
</evidence>
<dbReference type="EMBL" id="CP043504">
    <property type="protein sequence ID" value="QEO08865.1"/>
    <property type="molecule type" value="Genomic_DNA"/>
</dbReference>
<dbReference type="OrthoDB" id="5107250at2"/>
<sequence length="581" mass="59111">MTRPFPRALAAILALTVPTVAGLTGCAPTAPDADGRPGPVDAAAAVADVIESSGLLQQLLLEVGGIPDAADQITALTHRNDELVASATSDAQPPEDAPTAAAASATIEPAFARTPGNAAADAPASAFGAYLGLLQLPAVAREGLEGAANGEPEADASTTETAEGGELAMQLHSRYADGRLNAESSSRMTAASGDASLLVSWDTKIELLACPASDGTLSGSLTFDVQTSVTSGGVVRGASLDVLVSLAAQVDDDAHVTSITLGMEGALRESTTGSEGSTSAYLDGGGTFTSRSFAPGEDFRYTGDGGIRRASQHATSAQKELFIAALTDAAVGLGAIVLDDVERFFRGGSCIDVLVTPGPDAYQDAGQSLEQEITGRSTVDGEEVEGRASAELQDGGASVSPSAELAPTPARVRYTGPSESDGTGSVHYRLVSRRGIGLLDLDYALADAWVLDQSWDGVRYTATKCGGLDGEWTVTRKGTPSGNGGSLSGTITFDLDPVGLIGYLTESSTLSFGSDVMHGTWTGMASLERIDDATVELELDYESGTVEYDGISASAGEVLDPPIMVLHRGQGGACAAGRSGA</sequence>
<dbReference type="PROSITE" id="PS51257">
    <property type="entry name" value="PROKAR_LIPOPROTEIN"/>
    <property type="match status" value="1"/>
</dbReference>
<organism evidence="3 4">
    <name type="scientific">Protaetiibacter larvae</name>
    <dbReference type="NCBI Taxonomy" id="2592654"/>
    <lineage>
        <taxon>Bacteria</taxon>
        <taxon>Bacillati</taxon>
        <taxon>Actinomycetota</taxon>
        <taxon>Actinomycetes</taxon>
        <taxon>Micrococcales</taxon>
        <taxon>Microbacteriaceae</taxon>
        <taxon>Protaetiibacter</taxon>
    </lineage>
</organism>
<evidence type="ECO:0000313" key="3">
    <source>
        <dbReference type="EMBL" id="QEO08865.1"/>
    </source>
</evidence>
<feature type="region of interest" description="Disordered" evidence="1">
    <location>
        <begin position="376"/>
        <end position="424"/>
    </location>
</feature>
<evidence type="ECO:0000256" key="2">
    <source>
        <dbReference type="SAM" id="SignalP"/>
    </source>
</evidence>
<keyword evidence="4" id="KW-1185">Reference proteome</keyword>
<dbReference type="AlphaFoldDB" id="A0A5C1Y6N1"/>
<reference evidence="3 4" key="1">
    <citation type="submission" date="2019-09" db="EMBL/GenBank/DDBJ databases">
        <title>Genome sequencing of strain KACC 19322.</title>
        <authorList>
            <person name="Heo J."/>
            <person name="Kim S.-J."/>
            <person name="Kim J.-S."/>
            <person name="Hong S.-B."/>
            <person name="Kwon S.-W."/>
        </authorList>
    </citation>
    <scope>NUCLEOTIDE SEQUENCE [LARGE SCALE GENOMIC DNA]</scope>
    <source>
        <strain evidence="3 4">KACC 19322</strain>
    </source>
</reference>
<feature type="signal peptide" evidence="2">
    <location>
        <begin position="1"/>
        <end position="21"/>
    </location>
</feature>
<dbReference type="Proteomes" id="UP000322159">
    <property type="component" value="Chromosome"/>
</dbReference>
<keyword evidence="2" id="KW-0732">Signal</keyword>
<name>A0A5C1Y6N1_9MICO</name>
<proteinExistence type="predicted"/>
<protein>
    <recommendedName>
        <fullName evidence="5">Lipoprotein</fullName>
    </recommendedName>
</protein>